<reference evidence="1 2" key="1">
    <citation type="submission" date="2023-12" db="EMBL/GenBank/DDBJ databases">
        <title>Description of Novel Strain Fulvimarina sp. 2208YS6-2-32 isolated from Uroteuthis (Photololigo) edulis.</title>
        <authorList>
            <person name="Park J.-S."/>
        </authorList>
    </citation>
    <scope>NUCLEOTIDE SEQUENCE [LARGE SCALE GENOMIC DNA]</scope>
    <source>
        <strain evidence="1 2">2208YS6-2-32</strain>
    </source>
</reference>
<dbReference type="Proteomes" id="UP001294412">
    <property type="component" value="Unassembled WGS sequence"/>
</dbReference>
<proteinExistence type="predicted"/>
<comment type="caution">
    <text evidence="1">The sequence shown here is derived from an EMBL/GenBank/DDBJ whole genome shotgun (WGS) entry which is preliminary data.</text>
</comment>
<gene>
    <name evidence="1" type="ORF">U0C82_16690</name>
</gene>
<sequence length="151" mass="16562">MTHLKALKLATAEPMNAQADPVKRTRAKVIEALAEQKRAAEAKIAGEAFVPTHMVWRKNEADERVQVEQRKRFRSAWFENAAGQTFFSLRYAGKTIELAKGKNAIEIAEFTQLPGLIDTLIAAVDAGELDTQLGEAAAARSRALRSSKQAA</sequence>
<evidence type="ECO:0000313" key="1">
    <source>
        <dbReference type="EMBL" id="MDY8110780.1"/>
    </source>
</evidence>
<dbReference type="EMBL" id="JAXLPB010000006">
    <property type="protein sequence ID" value="MDY8110780.1"/>
    <property type="molecule type" value="Genomic_DNA"/>
</dbReference>
<protein>
    <submittedName>
        <fullName evidence="1">DUF6641 family protein</fullName>
    </submittedName>
</protein>
<dbReference type="InterPro" id="IPR046581">
    <property type="entry name" value="DUF6641"/>
</dbReference>
<name>A0ABU5I5Y7_9HYPH</name>
<accession>A0ABU5I5Y7</accession>
<dbReference type="Pfam" id="PF20346">
    <property type="entry name" value="DUF6641"/>
    <property type="match status" value="1"/>
</dbReference>
<evidence type="ECO:0000313" key="2">
    <source>
        <dbReference type="Proteomes" id="UP001294412"/>
    </source>
</evidence>
<organism evidence="1 2">
    <name type="scientific">Fulvimarina uroteuthidis</name>
    <dbReference type="NCBI Taxonomy" id="3098149"/>
    <lineage>
        <taxon>Bacteria</taxon>
        <taxon>Pseudomonadati</taxon>
        <taxon>Pseudomonadota</taxon>
        <taxon>Alphaproteobacteria</taxon>
        <taxon>Hyphomicrobiales</taxon>
        <taxon>Aurantimonadaceae</taxon>
        <taxon>Fulvimarina</taxon>
    </lineage>
</organism>
<dbReference type="RefSeq" id="WP_322188659.1">
    <property type="nucleotide sequence ID" value="NZ_JAXLPB010000006.1"/>
</dbReference>
<keyword evidence="2" id="KW-1185">Reference proteome</keyword>